<evidence type="ECO:0000313" key="1">
    <source>
        <dbReference type="EMBL" id="PZC75606.1"/>
    </source>
</evidence>
<organism evidence="1 2">
    <name type="scientific">Helicoverpa armigera</name>
    <name type="common">Cotton bollworm</name>
    <name type="synonym">Heliothis armigera</name>
    <dbReference type="NCBI Taxonomy" id="29058"/>
    <lineage>
        <taxon>Eukaryota</taxon>
        <taxon>Metazoa</taxon>
        <taxon>Ecdysozoa</taxon>
        <taxon>Arthropoda</taxon>
        <taxon>Hexapoda</taxon>
        <taxon>Insecta</taxon>
        <taxon>Pterygota</taxon>
        <taxon>Neoptera</taxon>
        <taxon>Endopterygota</taxon>
        <taxon>Lepidoptera</taxon>
        <taxon>Glossata</taxon>
        <taxon>Ditrysia</taxon>
        <taxon>Noctuoidea</taxon>
        <taxon>Noctuidae</taxon>
        <taxon>Heliothinae</taxon>
        <taxon>Helicoverpa</taxon>
    </lineage>
</organism>
<sequence length="91" mass="10327">MSAQYAATARARPDALIKSCREQVSGHSGHGIRWDMVCTGLRRNEDGLQAIIKSMDFKKRQLAILEAEHSNKIEIQKLKIRKLQLEIALLQ</sequence>
<dbReference type="EMBL" id="KZ149990">
    <property type="protein sequence ID" value="PZC75606.1"/>
    <property type="molecule type" value="Genomic_DNA"/>
</dbReference>
<name>A0A2W1BSI6_HELAM</name>
<gene>
    <name evidence="1" type="primary">HaOG205922</name>
    <name evidence="1" type="ORF">B5X24_HaOG205922</name>
</gene>
<proteinExistence type="predicted"/>
<reference evidence="1 2" key="1">
    <citation type="journal article" date="2017" name="BMC Biol.">
        <title>Genomic innovations, transcriptional plasticity and gene loss underlying the evolution and divergence of two highly polyphagous and invasive Helicoverpa pest species.</title>
        <authorList>
            <person name="Pearce S.L."/>
            <person name="Clarke D.F."/>
            <person name="East P.D."/>
            <person name="Elfekih S."/>
            <person name="Gordon K.H."/>
            <person name="Jermiin L.S."/>
            <person name="McGaughran A."/>
            <person name="Oakeshott J.G."/>
            <person name="Papanikolaou A."/>
            <person name="Perera O.P."/>
            <person name="Rane R.V."/>
            <person name="Richards S."/>
            <person name="Tay W.T."/>
            <person name="Walsh T.K."/>
            <person name="Anderson A."/>
            <person name="Anderson C.J."/>
            <person name="Asgari S."/>
            <person name="Board P.G."/>
            <person name="Bretschneider A."/>
            <person name="Campbell P.M."/>
            <person name="Chertemps T."/>
            <person name="Christeller J.T."/>
            <person name="Coppin C.W."/>
            <person name="Downes S.J."/>
            <person name="Duan G."/>
            <person name="Farnsworth C.A."/>
            <person name="Good R.T."/>
            <person name="Han L.B."/>
            <person name="Han Y.C."/>
            <person name="Hatje K."/>
            <person name="Horne I."/>
            <person name="Huang Y.P."/>
            <person name="Hughes D.S."/>
            <person name="Jacquin-Joly E."/>
            <person name="James W."/>
            <person name="Jhangiani S."/>
            <person name="Kollmar M."/>
            <person name="Kuwar S.S."/>
            <person name="Li S."/>
            <person name="Liu N.Y."/>
            <person name="Maibeche M.T."/>
            <person name="Miller J.R."/>
            <person name="Montagne N."/>
            <person name="Perry T."/>
            <person name="Qu J."/>
            <person name="Song S.V."/>
            <person name="Sutton G.G."/>
            <person name="Vogel H."/>
            <person name="Walenz B.P."/>
            <person name="Xu W."/>
            <person name="Zhang H.J."/>
            <person name="Zou Z."/>
            <person name="Batterham P."/>
            <person name="Edwards O.R."/>
            <person name="Feyereisen R."/>
            <person name="Gibbs R.A."/>
            <person name="Heckel D.G."/>
            <person name="McGrath A."/>
            <person name="Robin C."/>
            <person name="Scherer S.E."/>
            <person name="Worley K.C."/>
            <person name="Wu Y.D."/>
        </authorList>
    </citation>
    <scope>NUCLEOTIDE SEQUENCE [LARGE SCALE GENOMIC DNA]</scope>
    <source>
        <strain evidence="1">Harm_GR_Male_#8</strain>
        <tissue evidence="1">Whole organism</tissue>
    </source>
</reference>
<keyword evidence="2" id="KW-1185">Reference proteome</keyword>
<accession>A0A2W1BSI6</accession>
<protein>
    <submittedName>
        <fullName evidence="1">Uncharacterized protein</fullName>
    </submittedName>
</protein>
<dbReference type="Proteomes" id="UP000249218">
    <property type="component" value="Unassembled WGS sequence"/>
</dbReference>
<dbReference type="AlphaFoldDB" id="A0A2W1BSI6"/>
<dbReference type="OrthoDB" id="8117402at2759"/>
<evidence type="ECO:0000313" key="2">
    <source>
        <dbReference type="Proteomes" id="UP000249218"/>
    </source>
</evidence>